<proteinExistence type="predicted"/>
<evidence type="ECO:0000313" key="4">
    <source>
        <dbReference type="EMBL" id="CAB4774091.1"/>
    </source>
</evidence>
<evidence type="ECO:0000256" key="1">
    <source>
        <dbReference type="SAM" id="MobiDB-lite"/>
    </source>
</evidence>
<dbReference type="PANTHER" id="PTHR30336">
    <property type="entry name" value="INNER MEMBRANE PROTEIN, PROBABLE PERMEASE"/>
    <property type="match status" value="1"/>
</dbReference>
<accession>A0A6J6VNJ9</accession>
<keyword evidence="2" id="KW-0812">Transmembrane</keyword>
<dbReference type="PANTHER" id="PTHR30336:SF6">
    <property type="entry name" value="INTEGRAL MEMBRANE PROTEIN"/>
    <property type="match status" value="1"/>
</dbReference>
<dbReference type="InterPro" id="IPR003848">
    <property type="entry name" value="DUF218"/>
</dbReference>
<dbReference type="AlphaFoldDB" id="A0A6J6VNJ9"/>
<gene>
    <name evidence="4" type="ORF">UFOPK2761_03566</name>
</gene>
<sequence>MTPPTRQCRHRLGRVLVGTAIATALAVPLLLVSGDNGTPTYNEPDAMRDAVLRAGVPAQDVFTDYAGFDTWHTMRRAREVFGVDTAVVVTQDTYVARSVDLARAAGIEVQGYVAGDAGGLAREVLARVDGLREATWTPQVTGGEPIPITGDGRTSWADAS</sequence>
<name>A0A6J6VNJ9_9ZZZZ</name>
<evidence type="ECO:0000256" key="2">
    <source>
        <dbReference type="SAM" id="Phobius"/>
    </source>
</evidence>
<feature type="region of interest" description="Disordered" evidence="1">
    <location>
        <begin position="138"/>
        <end position="160"/>
    </location>
</feature>
<keyword evidence="2" id="KW-1133">Transmembrane helix</keyword>
<evidence type="ECO:0000259" key="3">
    <source>
        <dbReference type="Pfam" id="PF02698"/>
    </source>
</evidence>
<dbReference type="EMBL" id="CAEZYQ010000057">
    <property type="protein sequence ID" value="CAB4774091.1"/>
    <property type="molecule type" value="Genomic_DNA"/>
</dbReference>
<feature type="domain" description="DUF218" evidence="3">
    <location>
        <begin position="14"/>
        <end position="114"/>
    </location>
</feature>
<protein>
    <submittedName>
        <fullName evidence="4">Unannotated protein</fullName>
    </submittedName>
</protein>
<dbReference type="CDD" id="cd06259">
    <property type="entry name" value="YdcF-like"/>
    <property type="match status" value="1"/>
</dbReference>
<organism evidence="4">
    <name type="scientific">freshwater metagenome</name>
    <dbReference type="NCBI Taxonomy" id="449393"/>
    <lineage>
        <taxon>unclassified sequences</taxon>
        <taxon>metagenomes</taxon>
        <taxon>ecological metagenomes</taxon>
    </lineage>
</organism>
<dbReference type="Pfam" id="PF02698">
    <property type="entry name" value="DUF218"/>
    <property type="match status" value="1"/>
</dbReference>
<dbReference type="GO" id="GO:0005886">
    <property type="term" value="C:plasma membrane"/>
    <property type="evidence" value="ECO:0007669"/>
    <property type="project" value="TreeGrafter"/>
</dbReference>
<reference evidence="4" key="1">
    <citation type="submission" date="2020-05" db="EMBL/GenBank/DDBJ databases">
        <authorList>
            <person name="Chiriac C."/>
            <person name="Salcher M."/>
            <person name="Ghai R."/>
            <person name="Kavagutti S V."/>
        </authorList>
    </citation>
    <scope>NUCLEOTIDE SEQUENCE</scope>
</reference>
<feature type="transmembrane region" description="Helical" evidence="2">
    <location>
        <begin position="12"/>
        <end position="32"/>
    </location>
</feature>
<dbReference type="InterPro" id="IPR051599">
    <property type="entry name" value="Cell_Envelope_Assoc"/>
</dbReference>
<keyword evidence="2" id="KW-0472">Membrane</keyword>